<name>A0ABN8M0L2_9CNID</name>
<sequence>MEVAHSGLWAPSWYVYSKLRYWAYFSQQSVATEYLHLTENNNNLGIKDYYLDPHDSDPTVPVTRANVYDRRSSENIANNPLPPLPGDMEDQFDPESEERRQMLKPEIYGGSSGSEGNIELEEFHGNEQAVALELTPIAHSTEKAGNSKKNTTIF</sequence>
<comment type="caution">
    <text evidence="2">The sequence shown here is derived from an EMBL/GenBank/DDBJ whole genome shotgun (WGS) entry which is preliminary data.</text>
</comment>
<gene>
    <name evidence="2" type="ORF">PEVE_00015958</name>
</gene>
<organism evidence="2 3">
    <name type="scientific">Porites evermanni</name>
    <dbReference type="NCBI Taxonomy" id="104178"/>
    <lineage>
        <taxon>Eukaryota</taxon>
        <taxon>Metazoa</taxon>
        <taxon>Cnidaria</taxon>
        <taxon>Anthozoa</taxon>
        <taxon>Hexacorallia</taxon>
        <taxon>Scleractinia</taxon>
        <taxon>Fungiina</taxon>
        <taxon>Poritidae</taxon>
        <taxon>Porites</taxon>
    </lineage>
</organism>
<reference evidence="2 3" key="1">
    <citation type="submission" date="2022-05" db="EMBL/GenBank/DDBJ databases">
        <authorList>
            <consortium name="Genoscope - CEA"/>
            <person name="William W."/>
        </authorList>
    </citation>
    <scope>NUCLEOTIDE SEQUENCE [LARGE SCALE GENOMIC DNA]</scope>
</reference>
<accession>A0ABN8M0L2</accession>
<feature type="region of interest" description="Disordered" evidence="1">
    <location>
        <begin position="70"/>
        <end position="118"/>
    </location>
</feature>
<proteinExistence type="predicted"/>
<evidence type="ECO:0000313" key="3">
    <source>
        <dbReference type="Proteomes" id="UP001159427"/>
    </source>
</evidence>
<dbReference type="EMBL" id="CALNXI010000224">
    <property type="protein sequence ID" value="CAH3022541.1"/>
    <property type="molecule type" value="Genomic_DNA"/>
</dbReference>
<dbReference type="Proteomes" id="UP001159427">
    <property type="component" value="Unassembled WGS sequence"/>
</dbReference>
<evidence type="ECO:0000313" key="2">
    <source>
        <dbReference type="EMBL" id="CAH3022541.1"/>
    </source>
</evidence>
<feature type="compositionally biased region" description="Acidic residues" evidence="1">
    <location>
        <begin position="87"/>
        <end position="96"/>
    </location>
</feature>
<keyword evidence="3" id="KW-1185">Reference proteome</keyword>
<protein>
    <submittedName>
        <fullName evidence="2">Uncharacterized protein</fullName>
    </submittedName>
</protein>
<evidence type="ECO:0000256" key="1">
    <source>
        <dbReference type="SAM" id="MobiDB-lite"/>
    </source>
</evidence>